<dbReference type="Proteomes" id="UP000005963">
    <property type="component" value="Unassembled WGS sequence"/>
</dbReference>
<accession>A0ABN0EK62</accession>
<proteinExistence type="predicted"/>
<reference evidence="1 2" key="1">
    <citation type="submission" date="2012-01" db="EMBL/GenBank/DDBJ databases">
        <title>The Genome Sequence of Megamonas funiformis YIT 11815.</title>
        <authorList>
            <consortium name="The Broad Institute Genome Sequencing Platform"/>
            <person name="Earl A."/>
            <person name="Ward D."/>
            <person name="Feldgarden M."/>
            <person name="Gevers D."/>
            <person name="Morotomi M."/>
            <person name="Young S.K."/>
            <person name="Zeng Q."/>
            <person name="Gargeya S."/>
            <person name="Fitzgerald M."/>
            <person name="Haas B."/>
            <person name="Abouelleil A."/>
            <person name="Alvarado L."/>
            <person name="Arachchi H.M."/>
            <person name="Berlin A."/>
            <person name="Chapman S.B."/>
            <person name="Gearin G."/>
            <person name="Goldberg J."/>
            <person name="Griggs A."/>
            <person name="Gujja S."/>
            <person name="Hansen M."/>
            <person name="Heiman D."/>
            <person name="Howarth C."/>
            <person name="Larimer J."/>
            <person name="Lui A."/>
            <person name="MacDonald P.J.P."/>
            <person name="McCowen C."/>
            <person name="Montmayeur A."/>
            <person name="Murphy C."/>
            <person name="Neiman D."/>
            <person name="Pearson M."/>
            <person name="Priest M."/>
            <person name="Roberts A."/>
            <person name="Saif S."/>
            <person name="Shea T."/>
            <person name="Sisk P."/>
            <person name="Stolte C."/>
            <person name="Sykes S."/>
            <person name="Wortman J."/>
            <person name="Nusbaum C."/>
            <person name="Birren B."/>
        </authorList>
    </citation>
    <scope>NUCLEOTIDE SEQUENCE [LARGE SCALE GENOMIC DNA]</scope>
    <source>
        <strain evidence="1 2">YIT 11815</strain>
    </source>
</reference>
<evidence type="ECO:0000313" key="2">
    <source>
        <dbReference type="Proteomes" id="UP000005963"/>
    </source>
</evidence>
<name>A0ABN0EK62_9FIRM</name>
<evidence type="ECO:0000313" key="1">
    <source>
        <dbReference type="EMBL" id="EHR38520.1"/>
    </source>
</evidence>
<keyword evidence="2" id="KW-1185">Reference proteome</keyword>
<dbReference type="EMBL" id="ADMB01000037">
    <property type="protein sequence ID" value="EHR38520.1"/>
    <property type="molecule type" value="Genomic_DNA"/>
</dbReference>
<dbReference type="GeneID" id="62778532"/>
<protein>
    <submittedName>
        <fullName evidence="1">Uncharacterized protein</fullName>
    </submittedName>
</protein>
<comment type="caution">
    <text evidence="1">The sequence shown here is derived from an EMBL/GenBank/DDBJ whole genome shotgun (WGS) entry which is preliminary data.</text>
</comment>
<organism evidence="1 2">
    <name type="scientific">Megamonas funiformis YIT 11815</name>
    <dbReference type="NCBI Taxonomy" id="742816"/>
    <lineage>
        <taxon>Bacteria</taxon>
        <taxon>Bacillati</taxon>
        <taxon>Bacillota</taxon>
        <taxon>Negativicutes</taxon>
        <taxon>Selenomonadales</taxon>
        <taxon>Selenomonadaceae</taxon>
        <taxon>Megamonas</taxon>
    </lineage>
</organism>
<sequence>MYFKLLNVEVLSGVFPNMKLKVTFNVNNENFIIYVEYKDGSIYTKENLKLESSVFQALRTSILNWNFEKNI</sequence>
<dbReference type="RefSeq" id="WP_008538015.1">
    <property type="nucleotide sequence ID" value="NZ_JH601090.1"/>
</dbReference>
<gene>
    <name evidence="1" type="ORF">HMPREF9454_00760</name>
</gene>